<evidence type="ECO:0000313" key="3">
    <source>
        <dbReference type="Proteomes" id="UP000306918"/>
    </source>
</evidence>
<dbReference type="AlphaFoldDB" id="A0A4S8HP10"/>
<dbReference type="InterPro" id="IPR013728">
    <property type="entry name" value="BT_3987-like_N"/>
</dbReference>
<comment type="caution">
    <text evidence="2">The sequence shown here is derived from an EMBL/GenBank/DDBJ whole genome shotgun (WGS) entry which is preliminary data.</text>
</comment>
<feature type="domain" description="BT-3987-like N-terminal" evidence="1">
    <location>
        <begin position="55"/>
        <end position="148"/>
    </location>
</feature>
<dbReference type="Proteomes" id="UP000306918">
    <property type="component" value="Unassembled WGS sequence"/>
</dbReference>
<evidence type="ECO:0000313" key="2">
    <source>
        <dbReference type="EMBL" id="THU37033.1"/>
    </source>
</evidence>
<dbReference type="EMBL" id="STFF01000005">
    <property type="protein sequence ID" value="THU37033.1"/>
    <property type="molecule type" value="Genomic_DNA"/>
</dbReference>
<dbReference type="RefSeq" id="WP_136578707.1">
    <property type="nucleotide sequence ID" value="NZ_STFF01000005.1"/>
</dbReference>
<dbReference type="Gene3D" id="2.60.40.1740">
    <property type="entry name" value="hypothetical protein (bacova_03559)"/>
    <property type="match status" value="1"/>
</dbReference>
<accession>A0A4S8HP10</accession>
<gene>
    <name evidence="2" type="ORF">FAM09_18945</name>
</gene>
<name>A0A4S8HP10_9BACT</name>
<organism evidence="2 3">
    <name type="scientific">Niastella caeni</name>
    <dbReference type="NCBI Taxonomy" id="2569763"/>
    <lineage>
        <taxon>Bacteria</taxon>
        <taxon>Pseudomonadati</taxon>
        <taxon>Bacteroidota</taxon>
        <taxon>Chitinophagia</taxon>
        <taxon>Chitinophagales</taxon>
        <taxon>Chitinophagaceae</taxon>
        <taxon>Niastella</taxon>
    </lineage>
</organism>
<dbReference type="Pfam" id="PF08522">
    <property type="entry name" value="BT_3987-like_N"/>
    <property type="match status" value="1"/>
</dbReference>
<dbReference type="PROSITE" id="PS51257">
    <property type="entry name" value="PROKAR_LIPOPROTEIN"/>
    <property type="match status" value="1"/>
</dbReference>
<sequence>MKYIIPFALIFLSACLKNEVTLDYSGIKPVIVIPNANWPVKGYAPQLTDSVAGITRLNVYARVSHEKPLDKDVRVKFVIDNAQAEQYNNQWGADYRLLPANCYQANAMEITIPAGTQQVLLPVTIIPGNMDPQYNYILPVSIASADGYTVGANFKTMIFTLKGR</sequence>
<reference evidence="2 3" key="1">
    <citation type="submission" date="2019-04" db="EMBL/GenBank/DDBJ databases">
        <title>Niastella caeni sp. nov., isolated from activated sludge.</title>
        <authorList>
            <person name="Sheng M."/>
        </authorList>
    </citation>
    <scope>NUCLEOTIDE SEQUENCE [LARGE SCALE GENOMIC DNA]</scope>
    <source>
        <strain evidence="2 3">HX-2-15</strain>
    </source>
</reference>
<keyword evidence="3" id="KW-1185">Reference proteome</keyword>
<protein>
    <submittedName>
        <fullName evidence="2">DUF1735 domain-containing protein</fullName>
    </submittedName>
</protein>
<proteinExistence type="predicted"/>
<evidence type="ECO:0000259" key="1">
    <source>
        <dbReference type="Pfam" id="PF08522"/>
    </source>
</evidence>
<dbReference type="OrthoDB" id="740324at2"/>